<keyword evidence="4" id="KW-1185">Reference proteome</keyword>
<comment type="caution">
    <text evidence="3">The sequence shown here is derived from an EMBL/GenBank/DDBJ whole genome shotgun (WGS) entry which is preliminary data.</text>
</comment>
<organism evidence="3 4">
    <name type="scientific">Piscinibacter koreensis</name>
    <dbReference type="NCBI Taxonomy" id="2742824"/>
    <lineage>
        <taxon>Bacteria</taxon>
        <taxon>Pseudomonadati</taxon>
        <taxon>Pseudomonadota</taxon>
        <taxon>Betaproteobacteria</taxon>
        <taxon>Burkholderiales</taxon>
        <taxon>Sphaerotilaceae</taxon>
        <taxon>Piscinibacter</taxon>
    </lineage>
</organism>
<evidence type="ECO:0000256" key="1">
    <source>
        <dbReference type="PROSITE-ProRule" id="PRU00339"/>
    </source>
</evidence>
<dbReference type="PANTHER" id="PTHR12558">
    <property type="entry name" value="CELL DIVISION CYCLE 16,23,27"/>
    <property type="match status" value="1"/>
</dbReference>
<dbReference type="PROSITE" id="PS51257">
    <property type="entry name" value="PROKAR_LIPOPROTEIN"/>
    <property type="match status" value="1"/>
</dbReference>
<accession>A0A7Y6NN19</accession>
<keyword evidence="1" id="KW-0802">TPR repeat</keyword>
<dbReference type="InterPro" id="IPR011990">
    <property type="entry name" value="TPR-like_helical_dom_sf"/>
</dbReference>
<dbReference type="InterPro" id="IPR013360">
    <property type="entry name" value="Pilus_4_PilW"/>
</dbReference>
<dbReference type="PROSITE" id="PS50293">
    <property type="entry name" value="TPR_REGION"/>
    <property type="match status" value="1"/>
</dbReference>
<evidence type="ECO:0000313" key="3">
    <source>
        <dbReference type="EMBL" id="NUZ06190.1"/>
    </source>
</evidence>
<feature type="repeat" description="TPR" evidence="1">
    <location>
        <begin position="161"/>
        <end position="194"/>
    </location>
</feature>
<proteinExistence type="predicted"/>
<gene>
    <name evidence="3" type="primary">pilW</name>
    <name evidence="3" type="ORF">HQN59_10505</name>
</gene>
<dbReference type="RefSeq" id="WP_176069217.1">
    <property type="nucleotide sequence ID" value="NZ_JABWMJ010000004.1"/>
</dbReference>
<dbReference type="Gene3D" id="1.25.40.10">
    <property type="entry name" value="Tetratricopeptide repeat domain"/>
    <property type="match status" value="1"/>
</dbReference>
<evidence type="ECO:0000256" key="2">
    <source>
        <dbReference type="SAM" id="SignalP"/>
    </source>
</evidence>
<feature type="chain" id="PRO_5030653888" evidence="2">
    <location>
        <begin position="25"/>
        <end position="276"/>
    </location>
</feature>
<dbReference type="Proteomes" id="UP000529637">
    <property type="component" value="Unassembled WGS sequence"/>
</dbReference>
<dbReference type="SUPFAM" id="SSF48452">
    <property type="entry name" value="TPR-like"/>
    <property type="match status" value="1"/>
</dbReference>
<dbReference type="EMBL" id="JABWMJ010000004">
    <property type="protein sequence ID" value="NUZ06190.1"/>
    <property type="molecule type" value="Genomic_DNA"/>
</dbReference>
<dbReference type="NCBIfam" id="TIGR02521">
    <property type="entry name" value="type_IV_pilW"/>
    <property type="match status" value="1"/>
</dbReference>
<feature type="signal peptide" evidence="2">
    <location>
        <begin position="1"/>
        <end position="24"/>
    </location>
</feature>
<dbReference type="Pfam" id="PF13424">
    <property type="entry name" value="TPR_12"/>
    <property type="match status" value="1"/>
</dbReference>
<dbReference type="PROSITE" id="PS50005">
    <property type="entry name" value="TPR"/>
    <property type="match status" value="3"/>
</dbReference>
<name>A0A7Y6NN19_9BURK</name>
<dbReference type="AlphaFoldDB" id="A0A7Y6NN19"/>
<feature type="repeat" description="TPR" evidence="1">
    <location>
        <begin position="57"/>
        <end position="90"/>
    </location>
</feature>
<dbReference type="SMART" id="SM00028">
    <property type="entry name" value="TPR"/>
    <property type="match status" value="4"/>
</dbReference>
<sequence length="276" mass="30722">MRSARLARPLAAGIAAGLGAFALAGCVSTTSTKADLPAANTRDRITASDEPDAMRRARARFDLASAYFSRNQMMTALDQVKLALDADPNYAEAYNLRGLIYSNLGDTALAEESFRRSLQLKPRDPDTMHNYGWYLCQQKRYPEAQSFFTQAMAIPQYRGTARTLLTQGICHAYAGQLAEADNTLSRAYELDPGNPFVAVNLSQVLYQRGEYERARFYVRRVNGMTDISNAQTLWLAARIEQKLGNQQGVTQFGTQLQNRFPDSREAAAYARGSFDE</sequence>
<protein>
    <submittedName>
        <fullName evidence="3">Type IV pilus biogenesis/stability protein PilW</fullName>
    </submittedName>
</protein>
<reference evidence="3 4" key="1">
    <citation type="submission" date="2020-06" db="EMBL/GenBank/DDBJ databases">
        <title>Schlegella sp. ID0723 isolated from air conditioner.</title>
        <authorList>
            <person name="Kim D.Y."/>
            <person name="Kim D.-U."/>
        </authorList>
    </citation>
    <scope>NUCLEOTIDE SEQUENCE [LARGE SCALE GENOMIC DNA]</scope>
    <source>
        <strain evidence="3 4">ID0723</strain>
    </source>
</reference>
<evidence type="ECO:0000313" key="4">
    <source>
        <dbReference type="Proteomes" id="UP000529637"/>
    </source>
</evidence>
<dbReference type="Pfam" id="PF14559">
    <property type="entry name" value="TPR_19"/>
    <property type="match status" value="1"/>
</dbReference>
<keyword evidence="2" id="KW-0732">Signal</keyword>
<dbReference type="InterPro" id="IPR019734">
    <property type="entry name" value="TPR_rpt"/>
</dbReference>
<dbReference type="PANTHER" id="PTHR12558:SF33">
    <property type="entry name" value="BLL7664 PROTEIN"/>
    <property type="match status" value="1"/>
</dbReference>
<feature type="repeat" description="TPR" evidence="1">
    <location>
        <begin position="91"/>
        <end position="124"/>
    </location>
</feature>